<evidence type="ECO:0000256" key="2">
    <source>
        <dbReference type="ARBA" id="ARBA00022448"/>
    </source>
</evidence>
<keyword evidence="2" id="KW-0813">Transport</keyword>
<protein>
    <submittedName>
        <fullName evidence="9">Gll0409 protein</fullName>
    </submittedName>
</protein>
<dbReference type="TCDB" id="5.B.7.2.1">
    <property type="family name" value="the yedz (yedz) family"/>
</dbReference>
<dbReference type="InterPro" id="IPR022837">
    <property type="entry name" value="MsrQ-like"/>
</dbReference>
<accession>Q7NNK2</accession>
<dbReference type="GO" id="GO:0010181">
    <property type="term" value="F:FMN binding"/>
    <property type="evidence" value="ECO:0000318"/>
    <property type="project" value="GO_Central"/>
</dbReference>
<feature type="transmembrane region" description="Helical" evidence="7">
    <location>
        <begin position="45"/>
        <end position="63"/>
    </location>
</feature>
<comment type="subcellular location">
    <subcellularLocation>
        <location evidence="1">Membrane</location>
        <topology evidence="1">Multi-pass membrane protein</topology>
    </subcellularLocation>
</comment>
<dbReference type="OrthoDB" id="9800141at2"/>
<evidence type="ECO:0000313" key="10">
    <source>
        <dbReference type="Proteomes" id="UP000000557"/>
    </source>
</evidence>
<sequence>MVRANTPWLTTLAVLVAAYIVAALLETVTLILFRGHLQGQRLGEYYGYASLACLGLVLSAPALGRQLLLSWRRGLGLSALGFAAAHTYLTFEHVLGGHWEALDFLGGEERLVAWLGVAALGLMLPLALTSTNGWIRRLGRHWRTLHLLVFPVAGLALVHAVWLGASGWPLKVLTLLAAAVVLLLRIRPRPKRLARKEHIDAS</sequence>
<feature type="transmembrane region" description="Helical" evidence="7">
    <location>
        <begin position="142"/>
        <end position="162"/>
    </location>
</feature>
<dbReference type="eggNOG" id="COG2717">
    <property type="taxonomic scope" value="Bacteria"/>
</dbReference>
<dbReference type="Proteomes" id="UP000000557">
    <property type="component" value="Chromosome"/>
</dbReference>
<evidence type="ECO:0000256" key="1">
    <source>
        <dbReference type="ARBA" id="ARBA00004141"/>
    </source>
</evidence>
<dbReference type="GO" id="GO:0005886">
    <property type="term" value="C:plasma membrane"/>
    <property type="evidence" value="ECO:0000318"/>
    <property type="project" value="GO_Central"/>
</dbReference>
<evidence type="ECO:0000256" key="7">
    <source>
        <dbReference type="SAM" id="Phobius"/>
    </source>
</evidence>
<proteinExistence type="predicted"/>
<feature type="transmembrane region" description="Helical" evidence="7">
    <location>
        <begin position="12"/>
        <end position="33"/>
    </location>
</feature>
<dbReference type="HOGENOM" id="CLU_108865_0_0_3"/>
<evidence type="ECO:0000256" key="4">
    <source>
        <dbReference type="ARBA" id="ARBA00022989"/>
    </source>
</evidence>
<name>Q7NNK2_GLOVI</name>
<dbReference type="GO" id="GO:0016679">
    <property type="term" value="F:oxidoreductase activity, acting on diphenols and related substances as donors"/>
    <property type="evidence" value="ECO:0000318"/>
    <property type="project" value="GO_Central"/>
</dbReference>
<dbReference type="InParanoid" id="Q7NNK2"/>
<keyword evidence="6 7" id="KW-0472">Membrane</keyword>
<dbReference type="EMBL" id="BA000045">
    <property type="protein sequence ID" value="BAC88350.1"/>
    <property type="molecule type" value="Genomic_DNA"/>
</dbReference>
<evidence type="ECO:0000256" key="3">
    <source>
        <dbReference type="ARBA" id="ARBA00022692"/>
    </source>
</evidence>
<dbReference type="PATRIC" id="fig|251221.4.peg.415"/>
<organism evidence="9 10">
    <name type="scientific">Gloeobacter violaceus (strain ATCC 29082 / PCC 7421)</name>
    <dbReference type="NCBI Taxonomy" id="251221"/>
    <lineage>
        <taxon>Bacteria</taxon>
        <taxon>Bacillati</taxon>
        <taxon>Cyanobacteriota</taxon>
        <taxon>Cyanophyceae</taxon>
        <taxon>Gloeobacterales</taxon>
        <taxon>Gloeobacteraceae</taxon>
        <taxon>Gloeobacter</taxon>
    </lineage>
</organism>
<reference evidence="9 10" key="1">
    <citation type="journal article" date="2003" name="DNA Res.">
        <title>Complete genome structure of Gloeobacter violaceus PCC 7421, a cyanobacterium that lacks thylakoids.</title>
        <authorList>
            <person name="Nakamura Y."/>
            <person name="Kaneko T."/>
            <person name="Sato S."/>
            <person name="Mimuro M."/>
            <person name="Miyashita H."/>
            <person name="Tsuchiya T."/>
            <person name="Sasamoto S."/>
            <person name="Watanabe A."/>
            <person name="Kawashima K."/>
            <person name="Kishida Y."/>
            <person name="Kiyokawa C."/>
            <person name="Kohara M."/>
            <person name="Matsumoto M."/>
            <person name="Matsuno A."/>
            <person name="Nakazaki N."/>
            <person name="Shimpo S."/>
            <person name="Takeuchi C."/>
            <person name="Yamada M."/>
            <person name="Tabata S."/>
        </authorList>
    </citation>
    <scope>NUCLEOTIDE SEQUENCE [LARGE SCALE GENOMIC DNA]</scope>
    <source>
        <strain evidence="10">ATCC 29082 / PCC 7421</strain>
    </source>
</reference>
<dbReference type="KEGG" id="gvi:gll0409"/>
<keyword evidence="4 7" id="KW-1133">Transmembrane helix</keyword>
<keyword evidence="5" id="KW-0408">Iron</keyword>
<evidence type="ECO:0000313" key="9">
    <source>
        <dbReference type="EMBL" id="BAC88350.1"/>
    </source>
</evidence>
<evidence type="ECO:0000256" key="6">
    <source>
        <dbReference type="ARBA" id="ARBA00023136"/>
    </source>
</evidence>
<dbReference type="GO" id="GO:0020037">
    <property type="term" value="F:heme binding"/>
    <property type="evidence" value="ECO:0000318"/>
    <property type="project" value="GO_Central"/>
</dbReference>
<dbReference type="AlphaFoldDB" id="Q7NNK2"/>
<dbReference type="Pfam" id="PF01794">
    <property type="entry name" value="Ferric_reduct"/>
    <property type="match status" value="1"/>
</dbReference>
<keyword evidence="3 7" id="KW-0812">Transmembrane</keyword>
<feature type="domain" description="Ferric oxidoreductase" evidence="8">
    <location>
        <begin position="64"/>
        <end position="156"/>
    </location>
</feature>
<keyword evidence="10" id="KW-1185">Reference proteome</keyword>
<reference evidence="9 10" key="2">
    <citation type="journal article" date="2003" name="DNA Res.">
        <title>Complete genome structure of Gloeobacter violaceus PCC 7421, a cyanobacterium that lacks thylakoids (supplement).</title>
        <authorList>
            <person name="Nakamura Y."/>
            <person name="Kaneko T."/>
            <person name="Sato S."/>
            <person name="Mimuro M."/>
            <person name="Miyashita H."/>
            <person name="Tsuchiya T."/>
            <person name="Sasamoto S."/>
            <person name="Watanabe A."/>
            <person name="Kawashima K."/>
            <person name="Kishida Y."/>
            <person name="Kiyokawa C."/>
            <person name="Kohara M."/>
            <person name="Matsumoto M."/>
            <person name="Matsuno A."/>
            <person name="Nakazaki N."/>
            <person name="Shimpo S."/>
            <person name="Takeuchi C."/>
            <person name="Yamada M."/>
            <person name="Tabata S."/>
        </authorList>
    </citation>
    <scope>NUCLEOTIDE SEQUENCE [LARGE SCALE GENOMIC DNA]</scope>
    <source>
        <strain evidence="10">ATCC 29082 / PCC 7421</strain>
    </source>
</reference>
<dbReference type="PANTHER" id="PTHR36964">
    <property type="entry name" value="PROTEIN-METHIONINE-SULFOXIDE REDUCTASE HEME-BINDING SUBUNIT MSRQ"/>
    <property type="match status" value="1"/>
</dbReference>
<feature type="transmembrane region" description="Helical" evidence="7">
    <location>
        <begin position="75"/>
        <end position="91"/>
    </location>
</feature>
<feature type="transmembrane region" description="Helical" evidence="7">
    <location>
        <begin position="111"/>
        <end position="130"/>
    </location>
</feature>
<evidence type="ECO:0000256" key="5">
    <source>
        <dbReference type="ARBA" id="ARBA00023004"/>
    </source>
</evidence>
<gene>
    <name evidence="9" type="ordered locus">gll0409</name>
</gene>
<dbReference type="RefSeq" id="WP_011140412.1">
    <property type="nucleotide sequence ID" value="NC_005125.1"/>
</dbReference>
<dbReference type="STRING" id="251221.gene:10757881"/>
<dbReference type="EnsemblBacteria" id="BAC88350">
    <property type="protein sequence ID" value="BAC88350"/>
    <property type="gene ID" value="BAC88350"/>
</dbReference>
<dbReference type="PANTHER" id="PTHR36964:SF1">
    <property type="entry name" value="PROTEIN-METHIONINE-SULFOXIDE REDUCTASE HEME-BINDING SUBUNIT MSRQ"/>
    <property type="match status" value="1"/>
</dbReference>
<feature type="transmembrane region" description="Helical" evidence="7">
    <location>
        <begin position="168"/>
        <end position="186"/>
    </location>
</feature>
<evidence type="ECO:0000259" key="8">
    <source>
        <dbReference type="Pfam" id="PF01794"/>
    </source>
</evidence>
<dbReference type="InterPro" id="IPR013130">
    <property type="entry name" value="Fe3_Rdtase_TM_dom"/>
</dbReference>